<keyword evidence="2" id="KW-0808">Transferase</keyword>
<dbReference type="STRING" id="1081108.A0A162JVZ9"/>
<feature type="compositionally biased region" description="Basic and acidic residues" evidence="1">
    <location>
        <begin position="203"/>
        <end position="213"/>
    </location>
</feature>
<feature type="region of interest" description="Disordered" evidence="1">
    <location>
        <begin position="47"/>
        <end position="136"/>
    </location>
</feature>
<dbReference type="GO" id="GO:0016746">
    <property type="term" value="F:acyltransferase activity"/>
    <property type="evidence" value="ECO:0007669"/>
    <property type="project" value="UniProtKB-KW"/>
</dbReference>
<evidence type="ECO:0000256" key="1">
    <source>
        <dbReference type="SAM" id="MobiDB-lite"/>
    </source>
</evidence>
<dbReference type="Gene3D" id="3.40.630.30">
    <property type="match status" value="1"/>
</dbReference>
<feature type="region of interest" description="Disordered" evidence="1">
    <location>
        <begin position="181"/>
        <end position="213"/>
    </location>
</feature>
<feature type="compositionally biased region" description="Polar residues" evidence="1">
    <location>
        <begin position="118"/>
        <end position="135"/>
    </location>
</feature>
<protein>
    <submittedName>
        <fullName evidence="2">Acyl-CoA N-acyltransferase</fullName>
    </submittedName>
</protein>
<dbReference type="SUPFAM" id="SSF55729">
    <property type="entry name" value="Acyl-CoA N-acyltransferases (Nat)"/>
    <property type="match status" value="1"/>
</dbReference>
<dbReference type="CDD" id="cd04301">
    <property type="entry name" value="NAT_SF"/>
    <property type="match status" value="1"/>
</dbReference>
<accession>A0A162JVZ9</accession>
<dbReference type="OrthoDB" id="2129362at2759"/>
<reference evidence="2 3" key="1">
    <citation type="journal article" date="2016" name="Genome Biol. Evol.">
        <title>Divergent and convergent evolution of fungal pathogenicity.</title>
        <authorList>
            <person name="Shang Y."/>
            <person name="Xiao G."/>
            <person name="Zheng P."/>
            <person name="Cen K."/>
            <person name="Zhan S."/>
            <person name="Wang C."/>
        </authorList>
    </citation>
    <scope>NUCLEOTIDE SEQUENCE [LARGE SCALE GENOMIC DNA]</scope>
    <source>
        <strain evidence="2 3">RCEF 1005</strain>
    </source>
</reference>
<dbReference type="InterPro" id="IPR016181">
    <property type="entry name" value="Acyl_CoA_acyltransferase"/>
</dbReference>
<proteinExistence type="predicted"/>
<sequence length="578" mass="64487">MSASVQEWSAAEVASTDNLAENFLGLLEWVLDESVVAAKDRLDGDFDQRSSQEVVMDSPQAKEITGIDEVKRHENAEVSPLPKEPLTSEAFIGIDDAQDKSSNKSNVPVGQDQYPPSLRNSQEQAPQSKSVSSVDTARKKVLELASKWKIPSEAIQDQDRATPEAKDSISCWSISALGEEPVTPPVAISPRQDEAENLNNDGPSEKVEELNSADKPRSLTVAAWVMDTEEAPLPNLVIPKAANASTHCCAIDPETGAFLPAIEHPETRLNHELEVQSEPGWHRGHITSDMQISRELKARARLAQRLKERLPTQLEVESPAPDEGETTFPKADCTIRPATDDDIAGISEIINLDRQANEEAHRKAPSGIKSWDIVKIFNKCRKEQRPFLVATGGEDDLLDRSKWPAGADKAFQEYVKYRSNSSGPTATIVGFAFAMPRQGPSLDAQEIHVDHSCYVTLCVHPAHRNKKYATALLDRILMSVSPIHRSLIDFEWKCDDPAEIYEQPASNNAQQYARILVEYPDAHYEDQRLRSRKKLLEKFGFSQVGHLTCLRSESRGGKRYWLDLFIWELEAQSLENVR</sequence>
<dbReference type="AlphaFoldDB" id="A0A162JVZ9"/>
<comment type="caution">
    <text evidence="2">The sequence shown here is derived from an EMBL/GenBank/DDBJ whole genome shotgun (WGS) entry which is preliminary data.</text>
</comment>
<evidence type="ECO:0000313" key="2">
    <source>
        <dbReference type="EMBL" id="OAA74482.1"/>
    </source>
</evidence>
<name>A0A162JVZ9_CORDF</name>
<organism evidence="2 3">
    <name type="scientific">Akanthomyces lecanii RCEF 1005</name>
    <dbReference type="NCBI Taxonomy" id="1081108"/>
    <lineage>
        <taxon>Eukaryota</taxon>
        <taxon>Fungi</taxon>
        <taxon>Dikarya</taxon>
        <taxon>Ascomycota</taxon>
        <taxon>Pezizomycotina</taxon>
        <taxon>Sordariomycetes</taxon>
        <taxon>Hypocreomycetidae</taxon>
        <taxon>Hypocreales</taxon>
        <taxon>Cordycipitaceae</taxon>
        <taxon>Akanthomyces</taxon>
        <taxon>Cordyceps confragosa</taxon>
    </lineage>
</organism>
<dbReference type="Proteomes" id="UP000076881">
    <property type="component" value="Unassembled WGS sequence"/>
</dbReference>
<keyword evidence="3" id="KW-1185">Reference proteome</keyword>
<gene>
    <name evidence="2" type="ORF">LEL_08063</name>
</gene>
<evidence type="ECO:0000313" key="3">
    <source>
        <dbReference type="Proteomes" id="UP000076881"/>
    </source>
</evidence>
<dbReference type="EMBL" id="AZHF01000006">
    <property type="protein sequence ID" value="OAA74482.1"/>
    <property type="molecule type" value="Genomic_DNA"/>
</dbReference>
<keyword evidence="2" id="KW-0012">Acyltransferase</keyword>